<organism evidence="2 3">
    <name type="scientific">Nyctereutes procyonoides</name>
    <name type="common">Raccoon dog</name>
    <name type="synonym">Canis procyonoides</name>
    <dbReference type="NCBI Taxonomy" id="34880"/>
    <lineage>
        <taxon>Eukaryota</taxon>
        <taxon>Metazoa</taxon>
        <taxon>Chordata</taxon>
        <taxon>Craniata</taxon>
        <taxon>Vertebrata</taxon>
        <taxon>Euteleostomi</taxon>
        <taxon>Mammalia</taxon>
        <taxon>Eutheria</taxon>
        <taxon>Laurasiatheria</taxon>
        <taxon>Carnivora</taxon>
        <taxon>Caniformia</taxon>
        <taxon>Canidae</taxon>
        <taxon>Nyctereutes</taxon>
    </lineage>
</organism>
<feature type="region of interest" description="Disordered" evidence="1">
    <location>
        <begin position="38"/>
        <end position="57"/>
    </location>
</feature>
<evidence type="ECO:0000313" key="2">
    <source>
        <dbReference type="EMBL" id="CAD7676283.1"/>
    </source>
</evidence>
<gene>
    <name evidence="2" type="ORF">NYPRO_LOCUS9078</name>
</gene>
<proteinExistence type="predicted"/>
<evidence type="ECO:0000313" key="3">
    <source>
        <dbReference type="Proteomes" id="UP000645828"/>
    </source>
</evidence>
<comment type="caution">
    <text evidence="2">The sequence shown here is derived from an EMBL/GenBank/DDBJ whole genome shotgun (WGS) entry which is preliminary data.</text>
</comment>
<keyword evidence="3" id="KW-1185">Reference proteome</keyword>
<feature type="compositionally biased region" description="Basic and acidic residues" evidence="1">
    <location>
        <begin position="86"/>
        <end position="97"/>
    </location>
</feature>
<name>A0A811YIZ8_NYCPR</name>
<dbReference type="AlphaFoldDB" id="A0A811YIZ8"/>
<reference evidence="2" key="1">
    <citation type="submission" date="2020-12" db="EMBL/GenBank/DDBJ databases">
        <authorList>
            <consortium name="Molecular Ecology Group"/>
        </authorList>
    </citation>
    <scope>NUCLEOTIDE SEQUENCE</scope>
    <source>
        <strain evidence="2">TBG_1078</strain>
    </source>
</reference>
<sequence length="149" mass="16691">MPSVTRLKPVGCPLAPCADRCDSVARIRVFFANTDLAKRTSSKGDGGRAGGRSTPARRWLRTLFPEIPIHPRPRGRPPETTGGRDPANHPEHARKVAEFPGRGPARPGDDVEATAGLRPQNNRRYSVQRFIWRETWFLRFVEIITRVDG</sequence>
<evidence type="ECO:0000256" key="1">
    <source>
        <dbReference type="SAM" id="MobiDB-lite"/>
    </source>
</evidence>
<feature type="region of interest" description="Disordered" evidence="1">
    <location>
        <begin position="62"/>
        <end position="117"/>
    </location>
</feature>
<accession>A0A811YIZ8</accession>
<dbReference type="EMBL" id="CAJHUB010000677">
    <property type="protein sequence ID" value="CAD7676283.1"/>
    <property type="molecule type" value="Genomic_DNA"/>
</dbReference>
<dbReference type="Proteomes" id="UP000645828">
    <property type="component" value="Unassembled WGS sequence"/>
</dbReference>
<protein>
    <submittedName>
        <fullName evidence="2">(raccoon dog) hypothetical protein</fullName>
    </submittedName>
</protein>